<sequence length="66" mass="7414">MVHSQPTLGMVAASITEFDYKAGYYKPLSSMMQHAFVYQHHKGMHPLTFCRVAVAMSALTVVNILR</sequence>
<reference evidence="2" key="2">
    <citation type="submission" date="2014-03" db="EMBL/GenBank/DDBJ databases">
        <title>The whipworm genome and dual-species transcriptomics of an intimate host-pathogen interaction.</title>
        <authorList>
            <person name="Foth B.J."/>
            <person name="Tsai I.J."/>
            <person name="Reid A.J."/>
            <person name="Bancroft A.J."/>
            <person name="Nichol S."/>
            <person name="Tracey A."/>
            <person name="Holroyd N."/>
            <person name="Cotton J.A."/>
            <person name="Stanley E.J."/>
            <person name="Zarowiecki M."/>
            <person name="Liu J.Z."/>
            <person name="Huckvale T."/>
            <person name="Cooper P.J."/>
            <person name="Grencis R.K."/>
            <person name="Berriman M."/>
        </authorList>
    </citation>
    <scope>NUCLEOTIDE SEQUENCE [LARGE SCALE GENOMIC DNA]</scope>
</reference>
<keyword evidence="3" id="KW-1185">Reference proteome</keyword>
<dbReference type="AlphaFoldDB" id="A0A077ZKX9"/>
<gene>
    <name evidence="2" type="ORF">TTRE_0000875001</name>
</gene>
<feature type="transmembrane region" description="Helical" evidence="1">
    <location>
        <begin position="46"/>
        <end position="65"/>
    </location>
</feature>
<proteinExistence type="predicted"/>
<keyword evidence="1" id="KW-0472">Membrane</keyword>
<organism evidence="2 3">
    <name type="scientific">Trichuris trichiura</name>
    <name type="common">Whipworm</name>
    <name type="synonym">Trichocephalus trichiurus</name>
    <dbReference type="NCBI Taxonomy" id="36087"/>
    <lineage>
        <taxon>Eukaryota</taxon>
        <taxon>Metazoa</taxon>
        <taxon>Ecdysozoa</taxon>
        <taxon>Nematoda</taxon>
        <taxon>Enoplea</taxon>
        <taxon>Dorylaimia</taxon>
        <taxon>Trichinellida</taxon>
        <taxon>Trichuridae</taxon>
        <taxon>Trichuris</taxon>
    </lineage>
</organism>
<reference evidence="2" key="1">
    <citation type="submission" date="2014-01" db="EMBL/GenBank/DDBJ databases">
        <authorList>
            <person name="Aslett M."/>
        </authorList>
    </citation>
    <scope>NUCLEOTIDE SEQUENCE</scope>
</reference>
<keyword evidence="1" id="KW-1133">Transmembrane helix</keyword>
<dbReference type="EMBL" id="HG807055">
    <property type="protein sequence ID" value="CDW60378.1"/>
    <property type="molecule type" value="Genomic_DNA"/>
</dbReference>
<evidence type="ECO:0000256" key="1">
    <source>
        <dbReference type="SAM" id="Phobius"/>
    </source>
</evidence>
<keyword evidence="1" id="KW-0812">Transmembrane</keyword>
<dbReference type="Proteomes" id="UP000030665">
    <property type="component" value="Unassembled WGS sequence"/>
</dbReference>
<evidence type="ECO:0000313" key="2">
    <source>
        <dbReference type="EMBL" id="CDW60378.1"/>
    </source>
</evidence>
<name>A0A077ZKX9_TRITR</name>
<protein>
    <submittedName>
        <fullName evidence="2">Uncharacterized protein</fullName>
    </submittedName>
</protein>
<accession>A0A077ZKX9</accession>
<evidence type="ECO:0000313" key="3">
    <source>
        <dbReference type="Proteomes" id="UP000030665"/>
    </source>
</evidence>